<name>A0A1Y1WT23_9FUNG</name>
<keyword evidence="7" id="KW-0812">Transmembrane</keyword>
<feature type="domain" description="NodB homology" evidence="9">
    <location>
        <begin position="34"/>
        <end position="231"/>
    </location>
</feature>
<dbReference type="Proteomes" id="UP000193944">
    <property type="component" value="Unassembled WGS sequence"/>
</dbReference>
<keyword evidence="7" id="KW-1133">Transmembrane helix</keyword>
<evidence type="ECO:0000256" key="4">
    <source>
        <dbReference type="ARBA" id="ARBA00022801"/>
    </source>
</evidence>
<comment type="cofactor">
    <cofactor evidence="1">
        <name>Co(2+)</name>
        <dbReference type="ChEBI" id="CHEBI:48828"/>
    </cofactor>
</comment>
<feature type="region of interest" description="Disordered" evidence="6">
    <location>
        <begin position="254"/>
        <end position="279"/>
    </location>
</feature>
<feature type="compositionally biased region" description="Low complexity" evidence="6">
    <location>
        <begin position="254"/>
        <end position="271"/>
    </location>
</feature>
<dbReference type="InterPro" id="IPR002509">
    <property type="entry name" value="NODB_dom"/>
</dbReference>
<evidence type="ECO:0000256" key="2">
    <source>
        <dbReference type="ARBA" id="ARBA00022723"/>
    </source>
</evidence>
<keyword evidence="3 8" id="KW-0732">Signal</keyword>
<keyword evidence="5" id="KW-0119">Carbohydrate metabolism</keyword>
<dbReference type="SUPFAM" id="SSF88713">
    <property type="entry name" value="Glycoside hydrolase/deacetylase"/>
    <property type="match status" value="1"/>
</dbReference>
<sequence>MRFINFKNLITLLATSTTLIKVKGVRIESCTEPNTIALTFDDGPYEYTSELMDTLKAAGIRATFFVNGFNYWKDLPENKEKQQIWVRATQEGHQIASHTWNHNIPENQTEFEENMKKLDDLVEANTGYRPTYARAPLGHCDEECTIRFEKLGYKLIQWDDDSFDWDYEKGSDGQIKNLDKVIEQSHEKLQKRWDEKKENYLVLMHDVYEHTVKQIVPWFIENNPYKDYKFVTVAECLGDKEFASLIKTNNNDTSSNLNATTTDANNGTNNDSQKDSTSNGVLTSSISIYIITLLTFAIYLLF</sequence>
<dbReference type="STRING" id="1754192.A0A1Y1WT23"/>
<dbReference type="EMBL" id="MCFG01000293">
    <property type="protein sequence ID" value="ORX76545.1"/>
    <property type="molecule type" value="Genomic_DNA"/>
</dbReference>
<reference evidence="10 11" key="1">
    <citation type="submission" date="2016-08" db="EMBL/GenBank/DDBJ databases">
        <title>A Parts List for Fungal Cellulosomes Revealed by Comparative Genomics.</title>
        <authorList>
            <consortium name="DOE Joint Genome Institute"/>
            <person name="Haitjema C.H."/>
            <person name="Gilmore S.P."/>
            <person name="Henske J.K."/>
            <person name="Solomon K.V."/>
            <person name="De Groot R."/>
            <person name="Kuo A."/>
            <person name="Mondo S.J."/>
            <person name="Salamov A.A."/>
            <person name="Labutti K."/>
            <person name="Zhao Z."/>
            <person name="Chiniquy J."/>
            <person name="Barry K."/>
            <person name="Brewer H.M."/>
            <person name="Purvine S.O."/>
            <person name="Wright A.T."/>
            <person name="Boxma B."/>
            <person name="Van Alen T."/>
            <person name="Hackstein J.H."/>
            <person name="Baker S.E."/>
            <person name="Grigoriev I.V."/>
            <person name="O'Malley M.A."/>
        </authorList>
    </citation>
    <scope>NUCLEOTIDE SEQUENCE [LARGE SCALE GENOMIC DNA]</scope>
    <source>
        <strain evidence="10 11">S4</strain>
    </source>
</reference>
<reference evidence="10 11" key="2">
    <citation type="submission" date="2016-08" db="EMBL/GenBank/DDBJ databases">
        <title>Pervasive Adenine N6-methylation of Active Genes in Fungi.</title>
        <authorList>
            <consortium name="DOE Joint Genome Institute"/>
            <person name="Mondo S.J."/>
            <person name="Dannebaum R.O."/>
            <person name="Kuo R.C."/>
            <person name="Labutti K."/>
            <person name="Haridas S."/>
            <person name="Kuo A."/>
            <person name="Salamov A."/>
            <person name="Ahrendt S.R."/>
            <person name="Lipzen A."/>
            <person name="Sullivan W."/>
            <person name="Andreopoulos W.B."/>
            <person name="Clum A."/>
            <person name="Lindquist E."/>
            <person name="Daum C."/>
            <person name="Ramamoorthy G.K."/>
            <person name="Gryganskyi A."/>
            <person name="Culley D."/>
            <person name="Magnuson J.K."/>
            <person name="James T.Y."/>
            <person name="O'Malley M.A."/>
            <person name="Stajich J.E."/>
            <person name="Spatafora J.W."/>
            <person name="Visel A."/>
            <person name="Grigoriev I.V."/>
        </authorList>
    </citation>
    <scope>NUCLEOTIDE SEQUENCE [LARGE SCALE GENOMIC DNA]</scope>
    <source>
        <strain evidence="10 11">S4</strain>
    </source>
</reference>
<evidence type="ECO:0000313" key="10">
    <source>
        <dbReference type="EMBL" id="ORX76545.1"/>
    </source>
</evidence>
<evidence type="ECO:0000256" key="1">
    <source>
        <dbReference type="ARBA" id="ARBA00001941"/>
    </source>
</evidence>
<dbReference type="OrthoDB" id="2158458at2759"/>
<feature type="transmembrane region" description="Helical" evidence="7">
    <location>
        <begin position="281"/>
        <end position="301"/>
    </location>
</feature>
<proteinExistence type="predicted"/>
<keyword evidence="7" id="KW-0472">Membrane</keyword>
<dbReference type="PANTHER" id="PTHR46471">
    <property type="entry name" value="CHITIN DEACETYLASE"/>
    <property type="match status" value="1"/>
</dbReference>
<dbReference type="AlphaFoldDB" id="A0A1Y1WT23"/>
<dbReference type="PROSITE" id="PS51677">
    <property type="entry name" value="NODB"/>
    <property type="match status" value="1"/>
</dbReference>
<dbReference type="PANTHER" id="PTHR46471:SF9">
    <property type="entry name" value="CHITIN DEACETYLASE"/>
    <property type="match status" value="1"/>
</dbReference>
<comment type="caution">
    <text evidence="10">The sequence shown here is derived from an EMBL/GenBank/DDBJ whole genome shotgun (WGS) entry which is preliminary data.</text>
</comment>
<dbReference type="GO" id="GO:0046872">
    <property type="term" value="F:metal ion binding"/>
    <property type="evidence" value="ECO:0007669"/>
    <property type="project" value="UniProtKB-KW"/>
</dbReference>
<dbReference type="GO" id="GO:0005975">
    <property type="term" value="P:carbohydrate metabolic process"/>
    <property type="evidence" value="ECO:0007669"/>
    <property type="project" value="InterPro"/>
</dbReference>
<dbReference type="Pfam" id="PF01522">
    <property type="entry name" value="Polysacc_deac_1"/>
    <property type="match status" value="1"/>
</dbReference>
<evidence type="ECO:0000256" key="6">
    <source>
        <dbReference type="SAM" id="MobiDB-lite"/>
    </source>
</evidence>
<keyword evidence="11" id="KW-1185">Reference proteome</keyword>
<evidence type="ECO:0000256" key="8">
    <source>
        <dbReference type="SAM" id="SignalP"/>
    </source>
</evidence>
<feature type="signal peptide" evidence="8">
    <location>
        <begin position="1"/>
        <end position="24"/>
    </location>
</feature>
<evidence type="ECO:0000259" key="9">
    <source>
        <dbReference type="PROSITE" id="PS51677"/>
    </source>
</evidence>
<feature type="chain" id="PRO_5013118761" evidence="8">
    <location>
        <begin position="25"/>
        <end position="302"/>
    </location>
</feature>
<keyword evidence="4 10" id="KW-0378">Hydrolase</keyword>
<evidence type="ECO:0000256" key="5">
    <source>
        <dbReference type="ARBA" id="ARBA00023277"/>
    </source>
</evidence>
<organism evidence="10 11">
    <name type="scientific">Anaeromyces robustus</name>
    <dbReference type="NCBI Taxonomy" id="1754192"/>
    <lineage>
        <taxon>Eukaryota</taxon>
        <taxon>Fungi</taxon>
        <taxon>Fungi incertae sedis</taxon>
        <taxon>Chytridiomycota</taxon>
        <taxon>Chytridiomycota incertae sedis</taxon>
        <taxon>Neocallimastigomycetes</taxon>
        <taxon>Neocallimastigales</taxon>
        <taxon>Neocallimastigaceae</taxon>
        <taxon>Anaeromyces</taxon>
    </lineage>
</organism>
<dbReference type="InterPro" id="IPR011330">
    <property type="entry name" value="Glyco_hydro/deAcase_b/a-brl"/>
</dbReference>
<keyword evidence="2" id="KW-0479">Metal-binding</keyword>
<accession>A0A1Y1WT23</accession>
<gene>
    <name evidence="10" type="ORF">BCR32DRAFT_329317</name>
</gene>
<evidence type="ECO:0000256" key="3">
    <source>
        <dbReference type="ARBA" id="ARBA00022729"/>
    </source>
</evidence>
<dbReference type="GO" id="GO:0016810">
    <property type="term" value="F:hydrolase activity, acting on carbon-nitrogen (but not peptide) bonds"/>
    <property type="evidence" value="ECO:0007669"/>
    <property type="project" value="InterPro"/>
</dbReference>
<evidence type="ECO:0000256" key="7">
    <source>
        <dbReference type="SAM" id="Phobius"/>
    </source>
</evidence>
<dbReference type="Gene3D" id="3.20.20.370">
    <property type="entry name" value="Glycoside hydrolase/deacetylase"/>
    <property type="match status" value="1"/>
</dbReference>
<evidence type="ECO:0000313" key="11">
    <source>
        <dbReference type="Proteomes" id="UP000193944"/>
    </source>
</evidence>
<protein>
    <submittedName>
        <fullName evidence="10">Glycoside hydrolase/deacetylase</fullName>
    </submittedName>
</protein>